<accession>A0A963Z0Z2</accession>
<dbReference type="Proteomes" id="UP000721844">
    <property type="component" value="Unassembled WGS sequence"/>
</dbReference>
<dbReference type="InterPro" id="IPR032836">
    <property type="entry name" value="DsrE2-like"/>
</dbReference>
<dbReference type="EMBL" id="JAESVA010000003">
    <property type="protein sequence ID" value="MCB8880641.1"/>
    <property type="molecule type" value="Genomic_DNA"/>
</dbReference>
<reference evidence="1 2" key="1">
    <citation type="journal article" date="2021" name="Microorganisms">
        <title>Acidisoma silvae sp. nov. and Acidisomacellulosilytica sp. nov., Two Acidophilic Bacteria Isolated from Decaying Wood, Hydrolyzing Cellulose and Producing Poly-3-hydroxybutyrate.</title>
        <authorList>
            <person name="Mieszkin S."/>
            <person name="Pouder E."/>
            <person name="Uroz S."/>
            <person name="Simon-Colin C."/>
            <person name="Alain K."/>
        </authorList>
    </citation>
    <scope>NUCLEOTIDE SEQUENCE [LARGE SCALE GENOMIC DNA]</scope>
    <source>
        <strain evidence="1 2">HW T5.17</strain>
    </source>
</reference>
<evidence type="ECO:0000313" key="2">
    <source>
        <dbReference type="Proteomes" id="UP000721844"/>
    </source>
</evidence>
<proteinExistence type="predicted"/>
<comment type="caution">
    <text evidence="1">The sequence shown here is derived from an EMBL/GenBank/DDBJ whole genome shotgun (WGS) entry which is preliminary data.</text>
</comment>
<gene>
    <name evidence="1" type="ORF">ACELLULO517_10385</name>
</gene>
<dbReference type="InterPro" id="IPR027396">
    <property type="entry name" value="DsrEFH-like"/>
</dbReference>
<dbReference type="Pfam" id="PF13686">
    <property type="entry name" value="DrsE_2"/>
    <property type="match status" value="1"/>
</dbReference>
<dbReference type="Gene3D" id="3.40.1260.10">
    <property type="entry name" value="DsrEFH-like"/>
    <property type="match status" value="2"/>
</dbReference>
<protein>
    <submittedName>
        <fullName evidence="1">DsrE/DsrF/DrsH-like family protein</fullName>
    </submittedName>
</protein>
<organism evidence="1 2">
    <name type="scientific">Acidisoma cellulosilyticum</name>
    <dbReference type="NCBI Taxonomy" id="2802395"/>
    <lineage>
        <taxon>Bacteria</taxon>
        <taxon>Pseudomonadati</taxon>
        <taxon>Pseudomonadota</taxon>
        <taxon>Alphaproteobacteria</taxon>
        <taxon>Acetobacterales</taxon>
        <taxon>Acidocellaceae</taxon>
        <taxon>Acidisoma</taxon>
    </lineage>
</organism>
<name>A0A963Z0Z2_9PROT</name>
<dbReference type="PANTHER" id="PTHR34655:SF2">
    <property type="entry name" value="PEROXIREDOXIN FAMILY PROTEIN"/>
    <property type="match status" value="1"/>
</dbReference>
<keyword evidence="2" id="KW-1185">Reference proteome</keyword>
<evidence type="ECO:0000313" key="1">
    <source>
        <dbReference type="EMBL" id="MCB8880641.1"/>
    </source>
</evidence>
<dbReference type="AlphaFoldDB" id="A0A963Z0Z2"/>
<dbReference type="SUPFAM" id="SSF75169">
    <property type="entry name" value="DsrEFH-like"/>
    <property type="match status" value="1"/>
</dbReference>
<dbReference type="PANTHER" id="PTHR34655">
    <property type="entry name" value="CONSERVED WITHIN P. AEROPHILUM"/>
    <property type="match status" value="1"/>
</dbReference>
<sequence>MLRRMSAIPGLSILLISGTHERAHYAFALAAGAAALGRRTSIFATNRGCFALETDWSGLDNATRDRTIRARGVAGFDDLRDACLELGVRLLACDAGLKSEDLSTATLLPAVQVTGIAAFLADSAESQIVTL</sequence>